<evidence type="ECO:0000256" key="12">
    <source>
        <dbReference type="ARBA" id="ARBA00032149"/>
    </source>
</evidence>
<dbReference type="Proteomes" id="UP001642540">
    <property type="component" value="Unassembled WGS sequence"/>
</dbReference>
<evidence type="ECO:0000256" key="1">
    <source>
        <dbReference type="ARBA" id="ARBA00004123"/>
    </source>
</evidence>
<comment type="caution">
    <text evidence="14">The sequence shown here is derived from an EMBL/GenBank/DDBJ whole genome shotgun (WGS) entry which is preliminary data.</text>
</comment>
<dbReference type="EMBL" id="CAXLJM020000125">
    <property type="protein sequence ID" value="CAL8139360.1"/>
    <property type="molecule type" value="Genomic_DNA"/>
</dbReference>
<evidence type="ECO:0000256" key="5">
    <source>
        <dbReference type="ARBA" id="ARBA00022553"/>
    </source>
</evidence>
<evidence type="ECO:0000256" key="4">
    <source>
        <dbReference type="ARBA" id="ARBA00022473"/>
    </source>
</evidence>
<dbReference type="Pfam" id="PF18876">
    <property type="entry name" value="AFF4_CHD"/>
    <property type="match status" value="2"/>
</dbReference>
<evidence type="ECO:0000256" key="7">
    <source>
        <dbReference type="ARBA" id="ARBA00023015"/>
    </source>
</evidence>
<reference evidence="14 15" key="1">
    <citation type="submission" date="2024-08" db="EMBL/GenBank/DDBJ databases">
        <authorList>
            <person name="Cucini C."/>
            <person name="Frati F."/>
        </authorList>
    </citation>
    <scope>NUCLEOTIDE SEQUENCE [LARGE SCALE GENOMIC DNA]</scope>
</reference>
<dbReference type="InterPro" id="IPR007797">
    <property type="entry name" value="AF4/FMR2"/>
</dbReference>
<accession>A0ABP1RYS7</accession>
<comment type="similarity">
    <text evidence="2">Belongs to the AF4 family.</text>
</comment>
<evidence type="ECO:0000313" key="14">
    <source>
        <dbReference type="EMBL" id="CAL8139360.1"/>
    </source>
</evidence>
<feature type="domain" description="AF4/FMR2 C-terminal homology" evidence="13">
    <location>
        <begin position="188"/>
        <end position="262"/>
    </location>
</feature>
<keyword evidence="4" id="KW-0217">Developmental protein</keyword>
<evidence type="ECO:0000256" key="10">
    <source>
        <dbReference type="ARBA" id="ARBA00023242"/>
    </source>
</evidence>
<dbReference type="InterPro" id="IPR043640">
    <property type="entry name" value="AF4/FMR2_CHD"/>
</dbReference>
<keyword evidence="15" id="KW-1185">Reference proteome</keyword>
<evidence type="ECO:0000313" key="15">
    <source>
        <dbReference type="Proteomes" id="UP001642540"/>
    </source>
</evidence>
<evidence type="ECO:0000256" key="2">
    <source>
        <dbReference type="ARBA" id="ARBA00007354"/>
    </source>
</evidence>
<evidence type="ECO:0000256" key="8">
    <source>
        <dbReference type="ARBA" id="ARBA00023125"/>
    </source>
</evidence>
<organism evidence="14 15">
    <name type="scientific">Orchesella dallaii</name>
    <dbReference type="NCBI Taxonomy" id="48710"/>
    <lineage>
        <taxon>Eukaryota</taxon>
        <taxon>Metazoa</taxon>
        <taxon>Ecdysozoa</taxon>
        <taxon>Arthropoda</taxon>
        <taxon>Hexapoda</taxon>
        <taxon>Collembola</taxon>
        <taxon>Entomobryomorpha</taxon>
        <taxon>Entomobryoidea</taxon>
        <taxon>Orchesellidae</taxon>
        <taxon>Orchesellinae</taxon>
        <taxon>Orchesella</taxon>
    </lineage>
</organism>
<keyword evidence="9" id="KW-0804">Transcription</keyword>
<evidence type="ECO:0000256" key="9">
    <source>
        <dbReference type="ARBA" id="ARBA00023163"/>
    </source>
</evidence>
<feature type="domain" description="AF4/FMR2 C-terminal homology" evidence="13">
    <location>
        <begin position="45"/>
        <end position="163"/>
    </location>
</feature>
<gene>
    <name evidence="14" type="ORF">ODALV1_LOCUS27802</name>
</gene>
<keyword evidence="8" id="KW-0238">DNA-binding</keyword>
<keyword evidence="6" id="KW-0562">Pair-rule protein</keyword>
<evidence type="ECO:0000259" key="13">
    <source>
        <dbReference type="Pfam" id="PF18876"/>
    </source>
</evidence>
<sequence length="291" mass="33329">MEEGNGYISVGGGGDKRPDLTLSLQTSSTGQPLLKDYCNSVDKEWMLYVNESKRLKELADEETEMITQVLLYLESTLYLVLTGVSMEQDPITFSKARTMYTETWTVFRDIVSRREFKEELKPLHAMILVLVIRCQSTLSFKLYNMKMKMPEVMNSIQSVYQHFVCYPVPPTAFISVVPCSSSGRPVEMTSIPVSLYSHMYKIIQPNRDLCAARDFWARADRLVEQYGIQDIFKQLDNQFGPLMYQSSLVDLVRYVQEGLRMVSTLSINSTNTGSEVPLEESRVELNHSTQF</sequence>
<protein>
    <recommendedName>
        <fullName evidence="3">AF4/FMR2 family member lilli</fullName>
    </recommendedName>
    <alternativeName>
        <fullName evidence="12">Protein lilliputian</fullName>
    </alternativeName>
</protein>
<name>A0ABP1RYS7_9HEXA</name>
<dbReference type="PANTHER" id="PTHR10528:SF17">
    <property type="entry name" value="AF4_FMR2 FAMILY MEMBER LILLI"/>
    <property type="match status" value="1"/>
</dbReference>
<proteinExistence type="inferred from homology"/>
<evidence type="ECO:0000256" key="11">
    <source>
        <dbReference type="ARBA" id="ARBA00024653"/>
    </source>
</evidence>
<comment type="subcellular location">
    <subcellularLocation>
        <location evidence="1">Nucleus</location>
    </subcellularLocation>
</comment>
<keyword evidence="7" id="KW-0805">Transcription regulation</keyword>
<evidence type="ECO:0000256" key="3">
    <source>
        <dbReference type="ARBA" id="ARBA00021888"/>
    </source>
</evidence>
<dbReference type="PANTHER" id="PTHR10528">
    <property type="entry name" value="AF4/FMR2 FAMILY MEMBER"/>
    <property type="match status" value="1"/>
</dbReference>
<keyword evidence="5" id="KW-0597">Phosphoprotein</keyword>
<evidence type="ECO:0000256" key="6">
    <source>
        <dbReference type="ARBA" id="ARBA00022788"/>
    </source>
</evidence>
<keyword evidence="10" id="KW-0539">Nucleus</keyword>
<comment type="function">
    <text evidence="11">Has a role in transcriptional regulation. Acts in parallel with the Ras/MAPK and the PI3K/PKB pathways in the control of cell identity and cellular growth. Essential for regulation of the cytoskeleton and cell growth but not for cell proliferation or growth rate. Required specifically for the microtubule-based basal transport of lipid droplets. Plays a partially redundant function downstream of Raf in cell fate specification in the developing eye. Pair-rule protein that regulates embryonic cellularization, gastrulation and segmentation.</text>
</comment>